<dbReference type="Pfam" id="PF04545">
    <property type="entry name" value="Sigma70_r4"/>
    <property type="match status" value="1"/>
</dbReference>
<dbReference type="GO" id="GO:0016987">
    <property type="term" value="F:sigma factor activity"/>
    <property type="evidence" value="ECO:0007669"/>
    <property type="project" value="UniProtKB-KW"/>
</dbReference>
<evidence type="ECO:0000313" key="8">
    <source>
        <dbReference type="EMBL" id="MBR7838483.1"/>
    </source>
</evidence>
<comment type="caution">
    <text evidence="8">The sequence shown here is derived from an EMBL/GenBank/DDBJ whole genome shotgun (WGS) entry which is preliminary data.</text>
</comment>
<proteinExistence type="predicted"/>
<dbReference type="InterPro" id="IPR007630">
    <property type="entry name" value="RNA_pol_sigma70_r4"/>
</dbReference>
<keyword evidence="9" id="KW-1185">Reference proteome</keyword>
<dbReference type="CDD" id="cd06171">
    <property type="entry name" value="Sigma70_r4"/>
    <property type="match status" value="1"/>
</dbReference>
<dbReference type="GO" id="GO:0003677">
    <property type="term" value="F:DNA binding"/>
    <property type="evidence" value="ECO:0007669"/>
    <property type="project" value="UniProtKB-KW"/>
</dbReference>
<reference evidence="8" key="1">
    <citation type="submission" date="2021-04" db="EMBL/GenBank/DDBJ databases">
        <title>Genome based classification of Actinospica acidithermotolerans sp. nov., an actinobacterium isolated from an Indonesian hot spring.</title>
        <authorList>
            <person name="Kusuma A.B."/>
            <person name="Putra K.E."/>
            <person name="Nafisah S."/>
            <person name="Loh J."/>
            <person name="Nouioui I."/>
            <person name="Goodfellow M."/>
        </authorList>
    </citation>
    <scope>NUCLEOTIDE SEQUENCE</scope>
    <source>
        <strain evidence="8">CSCA 57</strain>
    </source>
</reference>
<keyword evidence="3" id="KW-0238">DNA-binding</keyword>
<evidence type="ECO:0000256" key="2">
    <source>
        <dbReference type="ARBA" id="ARBA00023082"/>
    </source>
</evidence>
<keyword evidence="1" id="KW-0805">Transcription regulation</keyword>
<evidence type="ECO:0000259" key="5">
    <source>
        <dbReference type="Pfam" id="PF04539"/>
    </source>
</evidence>
<dbReference type="Pfam" id="PF04539">
    <property type="entry name" value="Sigma70_r3"/>
    <property type="match status" value="1"/>
</dbReference>
<dbReference type="Proteomes" id="UP000675781">
    <property type="component" value="Unassembled WGS sequence"/>
</dbReference>
<dbReference type="PANTHER" id="PTHR30385:SF4">
    <property type="entry name" value="RNA POLYMERASE SIGMA-E FACTOR"/>
    <property type="match status" value="1"/>
</dbReference>
<dbReference type="Pfam" id="PF04542">
    <property type="entry name" value="Sigma70_r2"/>
    <property type="match status" value="1"/>
</dbReference>
<feature type="domain" description="RNA polymerase sigma-70 region 2" evidence="6">
    <location>
        <begin position="25"/>
        <end position="93"/>
    </location>
</feature>
<evidence type="ECO:0000259" key="6">
    <source>
        <dbReference type="Pfam" id="PF04542"/>
    </source>
</evidence>
<organism evidence="8 9">
    <name type="scientific">Actinospica durhamensis</name>
    <dbReference type="NCBI Taxonomy" id="1508375"/>
    <lineage>
        <taxon>Bacteria</taxon>
        <taxon>Bacillati</taxon>
        <taxon>Actinomycetota</taxon>
        <taxon>Actinomycetes</taxon>
        <taxon>Catenulisporales</taxon>
        <taxon>Actinospicaceae</taxon>
        <taxon>Actinospica</taxon>
    </lineage>
</organism>
<dbReference type="InterPro" id="IPR013324">
    <property type="entry name" value="RNA_pol_sigma_r3/r4-like"/>
</dbReference>
<protein>
    <submittedName>
        <fullName evidence="8">SigB/SigF/SigG family RNA polymerase sigma factor</fullName>
    </submittedName>
</protein>
<evidence type="ECO:0000256" key="3">
    <source>
        <dbReference type="ARBA" id="ARBA00023125"/>
    </source>
</evidence>
<name>A0A941IV35_9ACTN</name>
<dbReference type="InterPro" id="IPR007627">
    <property type="entry name" value="RNA_pol_sigma70_r2"/>
</dbReference>
<dbReference type="InterPro" id="IPR036388">
    <property type="entry name" value="WH-like_DNA-bd_sf"/>
</dbReference>
<dbReference type="InterPro" id="IPR013325">
    <property type="entry name" value="RNA_pol_sigma_r2"/>
</dbReference>
<gene>
    <name evidence="8" type="ORF">KDL01_34775</name>
</gene>
<dbReference type="NCBIfam" id="TIGR02980">
    <property type="entry name" value="SigBFG"/>
    <property type="match status" value="1"/>
</dbReference>
<dbReference type="GO" id="GO:0006352">
    <property type="term" value="P:DNA-templated transcription initiation"/>
    <property type="evidence" value="ECO:0007669"/>
    <property type="project" value="InterPro"/>
</dbReference>
<keyword evidence="2" id="KW-0731">Sigma factor</keyword>
<dbReference type="AlphaFoldDB" id="A0A941IV35"/>
<feature type="domain" description="RNA polymerase sigma-70 region 4" evidence="7">
    <location>
        <begin position="193"/>
        <end position="239"/>
    </location>
</feature>
<evidence type="ECO:0000313" key="9">
    <source>
        <dbReference type="Proteomes" id="UP000675781"/>
    </source>
</evidence>
<sequence>MRVLRRMAQLPAGDPERERLRAEVIEDHMPFARHIAQRYGGRGGAAEDFVQVAYVGLVKAVDNFDPEHGTGFPGYATPMIIGEIKRYFRDATWDVHVPRRMQELSGALRKATDILTSELGREPTLAELAAHLQADPEEVVEAMDAANVYTTASLDHPVGPGEEQTASLADFLGQEDSRFEAVINRQVLTEQVAALGDRDKRILLMRYFRGMTQAEIGAELGVSQMQVSRLLTRILRDLRTGFEPAPEEE</sequence>
<accession>A0A941IV35</accession>
<dbReference type="InterPro" id="IPR014284">
    <property type="entry name" value="RNA_pol_sigma-70_dom"/>
</dbReference>
<evidence type="ECO:0000259" key="7">
    <source>
        <dbReference type="Pfam" id="PF04545"/>
    </source>
</evidence>
<keyword evidence="4" id="KW-0804">Transcription</keyword>
<dbReference type="Gene3D" id="1.10.10.10">
    <property type="entry name" value="Winged helix-like DNA-binding domain superfamily/Winged helix DNA-binding domain"/>
    <property type="match status" value="2"/>
</dbReference>
<dbReference type="InterPro" id="IPR000943">
    <property type="entry name" value="RNA_pol_sigma70"/>
</dbReference>
<evidence type="ECO:0000256" key="1">
    <source>
        <dbReference type="ARBA" id="ARBA00023015"/>
    </source>
</evidence>
<dbReference type="SUPFAM" id="SSF88659">
    <property type="entry name" value="Sigma3 and sigma4 domains of RNA polymerase sigma factors"/>
    <property type="match status" value="2"/>
</dbReference>
<feature type="domain" description="RNA polymerase sigma-70 region 3" evidence="5">
    <location>
        <begin position="103"/>
        <end position="165"/>
    </location>
</feature>
<dbReference type="SUPFAM" id="SSF88946">
    <property type="entry name" value="Sigma2 domain of RNA polymerase sigma factors"/>
    <property type="match status" value="1"/>
</dbReference>
<dbReference type="InterPro" id="IPR014322">
    <property type="entry name" value="RNA_pol_sigma-B/F/G"/>
</dbReference>
<evidence type="ECO:0000256" key="4">
    <source>
        <dbReference type="ARBA" id="ARBA00023163"/>
    </source>
</evidence>
<dbReference type="PANTHER" id="PTHR30385">
    <property type="entry name" value="SIGMA FACTOR F FLAGELLAR"/>
    <property type="match status" value="1"/>
</dbReference>
<dbReference type="NCBIfam" id="TIGR02937">
    <property type="entry name" value="sigma70-ECF"/>
    <property type="match status" value="1"/>
</dbReference>
<dbReference type="InterPro" id="IPR007624">
    <property type="entry name" value="RNA_pol_sigma70_r3"/>
</dbReference>
<dbReference type="PRINTS" id="PR00046">
    <property type="entry name" value="SIGMA70FCT"/>
</dbReference>
<dbReference type="EMBL" id="JAGSOG010000294">
    <property type="protein sequence ID" value="MBR7838483.1"/>
    <property type="molecule type" value="Genomic_DNA"/>
</dbReference>
<dbReference type="Gene3D" id="1.20.120.1810">
    <property type="match status" value="1"/>
</dbReference>